<comment type="caution">
    <text evidence="2">The sequence shown here is derived from an EMBL/GenBank/DDBJ whole genome shotgun (WGS) entry which is preliminary data.</text>
</comment>
<proteinExistence type="predicted"/>
<protein>
    <submittedName>
        <fullName evidence="2">Uncharacterized protein</fullName>
    </submittedName>
</protein>
<keyword evidence="1" id="KW-1133">Transmembrane helix</keyword>
<feature type="transmembrane region" description="Helical" evidence="1">
    <location>
        <begin position="12"/>
        <end position="32"/>
    </location>
</feature>
<dbReference type="Proteomes" id="UP001165122">
    <property type="component" value="Unassembled WGS sequence"/>
</dbReference>
<keyword evidence="1" id="KW-0812">Transmembrane</keyword>
<organism evidence="2 3">
    <name type="scientific">Triparma laevis f. longispina</name>
    <dbReference type="NCBI Taxonomy" id="1714387"/>
    <lineage>
        <taxon>Eukaryota</taxon>
        <taxon>Sar</taxon>
        <taxon>Stramenopiles</taxon>
        <taxon>Ochrophyta</taxon>
        <taxon>Bolidophyceae</taxon>
        <taxon>Parmales</taxon>
        <taxon>Triparmaceae</taxon>
        <taxon>Triparma</taxon>
    </lineage>
</organism>
<dbReference type="AlphaFoldDB" id="A0A9W6ZP10"/>
<evidence type="ECO:0000313" key="2">
    <source>
        <dbReference type="EMBL" id="GMH54518.1"/>
    </source>
</evidence>
<keyword evidence="3" id="KW-1185">Reference proteome</keyword>
<reference evidence="3" key="1">
    <citation type="journal article" date="2023" name="Commun. Biol.">
        <title>Genome analysis of Parmales, the sister group of diatoms, reveals the evolutionary specialization of diatoms from phago-mixotrophs to photoautotrophs.</title>
        <authorList>
            <person name="Ban H."/>
            <person name="Sato S."/>
            <person name="Yoshikawa S."/>
            <person name="Yamada K."/>
            <person name="Nakamura Y."/>
            <person name="Ichinomiya M."/>
            <person name="Sato N."/>
            <person name="Blanc-Mathieu R."/>
            <person name="Endo H."/>
            <person name="Kuwata A."/>
            <person name="Ogata H."/>
        </authorList>
    </citation>
    <scope>NUCLEOTIDE SEQUENCE [LARGE SCALE GENOMIC DNA]</scope>
    <source>
        <strain evidence="3">NIES 3700</strain>
    </source>
</reference>
<keyword evidence="1" id="KW-0472">Membrane</keyword>
<dbReference type="EMBL" id="BRXW01000435">
    <property type="protein sequence ID" value="GMH54518.1"/>
    <property type="molecule type" value="Genomic_DNA"/>
</dbReference>
<gene>
    <name evidence="2" type="ORF">TrLO_g9321</name>
</gene>
<accession>A0A9W6ZP10</accession>
<name>A0A9W6ZP10_9STRA</name>
<evidence type="ECO:0000313" key="3">
    <source>
        <dbReference type="Proteomes" id="UP001165122"/>
    </source>
</evidence>
<evidence type="ECO:0000256" key="1">
    <source>
        <dbReference type="SAM" id="Phobius"/>
    </source>
</evidence>
<sequence length="68" mass="7676">MSLEKSPQLRRRIIFATTQIILTLPTIIPAMAPPDYVKEALKAVNFLNIDLFNMRFVVIAGSSLEETQ</sequence>